<protein>
    <submittedName>
        <fullName evidence="1">Uncharacterized protein</fullName>
    </submittedName>
</protein>
<keyword evidence="2" id="KW-1185">Reference proteome</keyword>
<reference evidence="1 2" key="1">
    <citation type="journal article" date="2015" name="Genome Biol. Evol.">
        <title>Comparative Genomics of a Bacterivorous Green Alga Reveals Evolutionary Causalities and Consequences of Phago-Mixotrophic Mode of Nutrition.</title>
        <authorList>
            <person name="Burns J.A."/>
            <person name="Paasch A."/>
            <person name="Narechania A."/>
            <person name="Kim E."/>
        </authorList>
    </citation>
    <scope>NUCLEOTIDE SEQUENCE [LARGE SCALE GENOMIC DNA]</scope>
    <source>
        <strain evidence="1 2">PLY_AMNH</strain>
    </source>
</reference>
<dbReference type="Proteomes" id="UP001190700">
    <property type="component" value="Unassembled WGS sequence"/>
</dbReference>
<proteinExistence type="predicted"/>
<accession>A0AAE0BZV8</accession>
<evidence type="ECO:0000313" key="1">
    <source>
        <dbReference type="EMBL" id="KAK3245851.1"/>
    </source>
</evidence>
<name>A0AAE0BZV8_9CHLO</name>
<evidence type="ECO:0000313" key="2">
    <source>
        <dbReference type="Proteomes" id="UP001190700"/>
    </source>
</evidence>
<dbReference type="AlphaFoldDB" id="A0AAE0BZV8"/>
<dbReference type="EMBL" id="LGRX02030310">
    <property type="protein sequence ID" value="KAK3245851.1"/>
    <property type="molecule type" value="Genomic_DNA"/>
</dbReference>
<comment type="caution">
    <text evidence="1">The sequence shown here is derived from an EMBL/GenBank/DDBJ whole genome shotgun (WGS) entry which is preliminary data.</text>
</comment>
<organism evidence="1 2">
    <name type="scientific">Cymbomonas tetramitiformis</name>
    <dbReference type="NCBI Taxonomy" id="36881"/>
    <lineage>
        <taxon>Eukaryota</taxon>
        <taxon>Viridiplantae</taxon>
        <taxon>Chlorophyta</taxon>
        <taxon>Pyramimonadophyceae</taxon>
        <taxon>Pyramimonadales</taxon>
        <taxon>Pyramimonadaceae</taxon>
        <taxon>Cymbomonas</taxon>
    </lineage>
</organism>
<gene>
    <name evidence="1" type="ORF">CYMTET_44672</name>
</gene>
<sequence length="245" mass="28232">MWAQKNSDGLVPLQEAIRNNRHKTVRFVMQRLDEGAYEPYTVCNRFDFLLRYALSAANADTVKAVSEGCNEGIYCSSNFTTLLRMCRDALFTPKKEDVKKLLLADIFFKVRHVSDCTMAPFDPIKELVERLTFLENSSDADAKFEILDLLIAHFNCETVPDDPCPRMREIKDANKRVSDELVYTVIDRGDDLRLFTTLVRGLPDRMTRFKEVRLHAFESLALSKGRSDIACYIRDWALGHHSPWD</sequence>